<accession>A0ABN7UMP7</accession>
<dbReference type="EMBL" id="CAJVQB010004035">
    <property type="protein sequence ID" value="CAG8625027.1"/>
    <property type="molecule type" value="Genomic_DNA"/>
</dbReference>
<proteinExistence type="predicted"/>
<organism evidence="1 2">
    <name type="scientific">Gigaspora margarita</name>
    <dbReference type="NCBI Taxonomy" id="4874"/>
    <lineage>
        <taxon>Eukaryota</taxon>
        <taxon>Fungi</taxon>
        <taxon>Fungi incertae sedis</taxon>
        <taxon>Mucoromycota</taxon>
        <taxon>Glomeromycotina</taxon>
        <taxon>Glomeromycetes</taxon>
        <taxon>Diversisporales</taxon>
        <taxon>Gigasporaceae</taxon>
        <taxon>Gigaspora</taxon>
    </lineage>
</organism>
<keyword evidence="2" id="KW-1185">Reference proteome</keyword>
<name>A0ABN7UMP7_GIGMA</name>
<protein>
    <submittedName>
        <fullName evidence="1">7291_t:CDS:1</fullName>
    </submittedName>
</protein>
<dbReference type="Proteomes" id="UP000789901">
    <property type="component" value="Unassembled WGS sequence"/>
</dbReference>
<evidence type="ECO:0000313" key="1">
    <source>
        <dbReference type="EMBL" id="CAG8625027.1"/>
    </source>
</evidence>
<gene>
    <name evidence="1" type="ORF">GMARGA_LOCUS8035</name>
</gene>
<comment type="caution">
    <text evidence="1">The sequence shown here is derived from an EMBL/GenBank/DDBJ whole genome shotgun (WGS) entry which is preliminary data.</text>
</comment>
<evidence type="ECO:0000313" key="2">
    <source>
        <dbReference type="Proteomes" id="UP000789901"/>
    </source>
</evidence>
<reference evidence="1 2" key="1">
    <citation type="submission" date="2021-06" db="EMBL/GenBank/DDBJ databases">
        <authorList>
            <person name="Kallberg Y."/>
            <person name="Tangrot J."/>
            <person name="Rosling A."/>
        </authorList>
    </citation>
    <scope>NUCLEOTIDE SEQUENCE [LARGE SCALE GENOMIC DNA]</scope>
    <source>
        <strain evidence="1 2">120-4 pot B 10/14</strain>
    </source>
</reference>
<sequence>MRIGIMFSNGAFSNLLTKKRDAIVGSKTGSLKQTSTFGTNSMRQSSASTII</sequence>